<dbReference type="Proteomes" id="UP000253782">
    <property type="component" value="Unassembled WGS sequence"/>
</dbReference>
<dbReference type="CDD" id="cd00865">
    <property type="entry name" value="PEBP_bact_arch"/>
    <property type="match status" value="1"/>
</dbReference>
<comment type="caution">
    <text evidence="1">The sequence shown here is derived from an EMBL/GenBank/DDBJ whole genome shotgun (WGS) entry which is preliminary data.</text>
</comment>
<dbReference type="InterPro" id="IPR036610">
    <property type="entry name" value="PEBP-like_sf"/>
</dbReference>
<gene>
    <name evidence="1" type="ORF">DVJ77_14710</name>
</gene>
<reference evidence="1 2" key="1">
    <citation type="submission" date="2018-07" db="EMBL/GenBank/DDBJ databases">
        <title>Dyella tabacisoli L4-6T, whole genome shotgun sequence.</title>
        <authorList>
            <person name="Zhou X.-K."/>
            <person name="Li W.-J."/>
            <person name="Duan Y.-Q."/>
        </authorList>
    </citation>
    <scope>NUCLEOTIDE SEQUENCE [LARGE SCALE GENOMIC DNA]</scope>
    <source>
        <strain evidence="1 2">L4-6</strain>
    </source>
</reference>
<proteinExistence type="predicted"/>
<dbReference type="SUPFAM" id="SSF49777">
    <property type="entry name" value="PEBP-like"/>
    <property type="match status" value="1"/>
</dbReference>
<keyword evidence="2" id="KW-1185">Reference proteome</keyword>
<dbReference type="EMBL" id="QQAH01000013">
    <property type="protein sequence ID" value="RDD80951.1"/>
    <property type="molecule type" value="Genomic_DNA"/>
</dbReference>
<evidence type="ECO:0000313" key="2">
    <source>
        <dbReference type="Proteomes" id="UP000253782"/>
    </source>
</evidence>
<dbReference type="OrthoDB" id="9797506at2"/>
<dbReference type="PANTHER" id="PTHR30289">
    <property type="entry name" value="UNCHARACTERIZED PROTEIN YBCL-RELATED"/>
    <property type="match status" value="1"/>
</dbReference>
<protein>
    <submittedName>
        <fullName evidence="1">YbhB/YbcL family Raf kinase inhibitor-like protein</fullName>
    </submittedName>
</protein>
<dbReference type="PANTHER" id="PTHR30289:SF1">
    <property type="entry name" value="PEBP (PHOSPHATIDYLETHANOLAMINE-BINDING PROTEIN) FAMILY PROTEIN"/>
    <property type="match status" value="1"/>
</dbReference>
<dbReference type="InterPro" id="IPR005247">
    <property type="entry name" value="YbhB_YbcL/LppC-like"/>
</dbReference>
<sequence length="207" mass="22479">MQLRSDNFQNGQPIPAEFAFGKPGAPVALSDNQSPHLAWKDAPRQTRSFVLTCIDVDVPSKADDVNIEGRTVPADLPRVEFVHWLMANIPVECGELAAGACSEGIVARGKRVPYGPPGSVQGMNDYTAWFRGDAAMGGEYLGYDGPCPPWNDALLHHYHFRIHALDVERLELADGFTLNELRAAMLGHVLAEADIVGTYSLNPAVQA</sequence>
<dbReference type="InterPro" id="IPR008914">
    <property type="entry name" value="PEBP"/>
</dbReference>
<dbReference type="Gene3D" id="3.90.280.10">
    <property type="entry name" value="PEBP-like"/>
    <property type="match status" value="1"/>
</dbReference>
<dbReference type="RefSeq" id="WP_114846256.1">
    <property type="nucleotide sequence ID" value="NZ_JBHSPE010000008.1"/>
</dbReference>
<accession>A0A369UK86</accession>
<dbReference type="Pfam" id="PF01161">
    <property type="entry name" value="PBP"/>
    <property type="match status" value="1"/>
</dbReference>
<evidence type="ECO:0000313" key="1">
    <source>
        <dbReference type="EMBL" id="RDD80951.1"/>
    </source>
</evidence>
<name>A0A369UK86_9GAMM</name>
<dbReference type="AlphaFoldDB" id="A0A369UK86"/>
<dbReference type="NCBIfam" id="TIGR00481">
    <property type="entry name" value="YbhB/YbcL family Raf kinase inhibitor-like protein"/>
    <property type="match status" value="1"/>
</dbReference>
<organism evidence="1 2">
    <name type="scientific">Dyella tabacisoli</name>
    <dbReference type="NCBI Taxonomy" id="2282381"/>
    <lineage>
        <taxon>Bacteria</taxon>
        <taxon>Pseudomonadati</taxon>
        <taxon>Pseudomonadota</taxon>
        <taxon>Gammaproteobacteria</taxon>
        <taxon>Lysobacterales</taxon>
        <taxon>Rhodanobacteraceae</taxon>
        <taxon>Dyella</taxon>
    </lineage>
</organism>